<feature type="signal peptide" evidence="3">
    <location>
        <begin position="1"/>
        <end position="23"/>
    </location>
</feature>
<organism evidence="5 6">
    <name type="scientific">Volvox africanus</name>
    <dbReference type="NCBI Taxonomy" id="51714"/>
    <lineage>
        <taxon>Eukaryota</taxon>
        <taxon>Viridiplantae</taxon>
        <taxon>Chlorophyta</taxon>
        <taxon>core chlorophytes</taxon>
        <taxon>Chlorophyceae</taxon>
        <taxon>CS clade</taxon>
        <taxon>Chlamydomonadales</taxon>
        <taxon>Volvocaceae</taxon>
        <taxon>Volvox</taxon>
    </lineage>
</organism>
<comment type="similarity">
    <text evidence="1">Belongs to the glycosyl hydrolase 16 family.</text>
</comment>
<feature type="compositionally biased region" description="Pro residues" evidence="2">
    <location>
        <begin position="45"/>
        <end position="69"/>
    </location>
</feature>
<dbReference type="Proteomes" id="UP000747399">
    <property type="component" value="Unassembled WGS sequence"/>
</dbReference>
<dbReference type="CDD" id="cd08023">
    <property type="entry name" value="GH16_laminarinase_like"/>
    <property type="match status" value="1"/>
</dbReference>
<dbReference type="InterPro" id="IPR050546">
    <property type="entry name" value="Glycosyl_Hydrlase_16"/>
</dbReference>
<dbReference type="Gene3D" id="2.60.120.200">
    <property type="match status" value="1"/>
</dbReference>
<keyword evidence="3" id="KW-0732">Signal</keyword>
<protein>
    <recommendedName>
        <fullName evidence="4">GH16 domain-containing protein</fullName>
    </recommendedName>
</protein>
<evidence type="ECO:0000259" key="4">
    <source>
        <dbReference type="PROSITE" id="PS51762"/>
    </source>
</evidence>
<dbReference type="PROSITE" id="PS51762">
    <property type="entry name" value="GH16_2"/>
    <property type="match status" value="1"/>
</dbReference>
<dbReference type="PANTHER" id="PTHR10963">
    <property type="entry name" value="GLYCOSYL HYDROLASE-RELATED"/>
    <property type="match status" value="1"/>
</dbReference>
<dbReference type="PANTHER" id="PTHR10963:SF55">
    <property type="entry name" value="GLYCOSIDE HYDROLASE FAMILY 16 PROTEIN"/>
    <property type="match status" value="1"/>
</dbReference>
<dbReference type="SUPFAM" id="SSF49899">
    <property type="entry name" value="Concanavalin A-like lectins/glucanases"/>
    <property type="match status" value="1"/>
</dbReference>
<evidence type="ECO:0000256" key="2">
    <source>
        <dbReference type="SAM" id="MobiDB-lite"/>
    </source>
</evidence>
<feature type="domain" description="GH16" evidence="4">
    <location>
        <begin position="69"/>
        <end position="348"/>
    </location>
</feature>
<evidence type="ECO:0000313" key="6">
    <source>
        <dbReference type="Proteomes" id="UP000747399"/>
    </source>
</evidence>
<dbReference type="InterPro" id="IPR000757">
    <property type="entry name" value="Beta-glucanase-like"/>
</dbReference>
<evidence type="ECO:0000256" key="3">
    <source>
        <dbReference type="SAM" id="SignalP"/>
    </source>
</evidence>
<sequence length="348" mass="38554">MFSFRNCLLLMLLSLGNNLGAEGSRTPKLTASPSPAPDPTLYYSSPPPLSPSNPPSFPSISPSPSPAPPSQSLSSPPNDCSSPTLLWSDEFEGATLDTSSWNYFTGTAYNTELEYYTQRSENVRLENGSLVIEARAEAYGGMNYTSARIDTRLKRAFYPGASVSGTIFSKIRLEARMKLPKGQGLWPAFWLAPNSQICDACGPYGSWPYSGEIDIMEAINDMTYAFGTVHYGGFMSNGQTFNNQGHFRPTSYNLALEWHLYAFEWSANQRWWYIDDVLYYTTHSHSLSDEGWWTSTQTTVPTGPNSPFDAPFYIIINLAVGGDWPGAPNAVTTFPSQLLVDYVRVMGY</sequence>
<gene>
    <name evidence="5" type="ORF">Vafri_17532</name>
</gene>
<feature type="region of interest" description="Disordered" evidence="2">
    <location>
        <begin position="24"/>
        <end position="81"/>
    </location>
</feature>
<dbReference type="InterPro" id="IPR013320">
    <property type="entry name" value="ConA-like_dom_sf"/>
</dbReference>
<reference evidence="5" key="1">
    <citation type="journal article" date="2021" name="Proc. Natl. Acad. Sci. U.S.A.">
        <title>Three genomes in the algal genus Volvox reveal the fate of a haploid sex-determining region after a transition to homothallism.</title>
        <authorList>
            <person name="Yamamoto K."/>
            <person name="Hamaji T."/>
            <person name="Kawai-Toyooka H."/>
            <person name="Matsuzaki R."/>
            <person name="Takahashi F."/>
            <person name="Nishimura Y."/>
            <person name="Kawachi M."/>
            <person name="Noguchi H."/>
            <person name="Minakuchi Y."/>
            <person name="Umen J.G."/>
            <person name="Toyoda A."/>
            <person name="Nozaki H."/>
        </authorList>
    </citation>
    <scope>NUCLEOTIDE SEQUENCE</scope>
    <source>
        <strain evidence="5">NIES-3780</strain>
    </source>
</reference>
<proteinExistence type="inferred from homology"/>
<name>A0A8J4BKL6_9CHLO</name>
<feature type="chain" id="PRO_5035196021" description="GH16 domain-containing protein" evidence="3">
    <location>
        <begin position="24"/>
        <end position="348"/>
    </location>
</feature>
<evidence type="ECO:0000313" key="5">
    <source>
        <dbReference type="EMBL" id="GIL63480.1"/>
    </source>
</evidence>
<dbReference type="GO" id="GO:0005975">
    <property type="term" value="P:carbohydrate metabolic process"/>
    <property type="evidence" value="ECO:0007669"/>
    <property type="project" value="InterPro"/>
</dbReference>
<keyword evidence="6" id="KW-1185">Reference proteome</keyword>
<dbReference type="EMBL" id="BNCO01000058">
    <property type="protein sequence ID" value="GIL63480.1"/>
    <property type="molecule type" value="Genomic_DNA"/>
</dbReference>
<dbReference type="GO" id="GO:0004553">
    <property type="term" value="F:hydrolase activity, hydrolyzing O-glycosyl compounds"/>
    <property type="evidence" value="ECO:0007669"/>
    <property type="project" value="InterPro"/>
</dbReference>
<accession>A0A8J4BKL6</accession>
<dbReference type="Pfam" id="PF00722">
    <property type="entry name" value="Glyco_hydro_16"/>
    <property type="match status" value="1"/>
</dbReference>
<evidence type="ECO:0000256" key="1">
    <source>
        <dbReference type="ARBA" id="ARBA00006865"/>
    </source>
</evidence>
<comment type="caution">
    <text evidence="5">The sequence shown here is derived from an EMBL/GenBank/DDBJ whole genome shotgun (WGS) entry which is preliminary data.</text>
</comment>
<dbReference type="AlphaFoldDB" id="A0A8J4BKL6"/>